<dbReference type="Pfam" id="PF13376">
    <property type="entry name" value="OmdA"/>
    <property type="match status" value="1"/>
</dbReference>
<dbReference type="AlphaFoldDB" id="A0A6J4R6M9"/>
<name>A0A6J4R6M9_9ACTN</name>
<reference evidence="1" key="1">
    <citation type="submission" date="2020-02" db="EMBL/GenBank/DDBJ databases">
        <authorList>
            <person name="Meier V. D."/>
        </authorList>
    </citation>
    <scope>NUCLEOTIDE SEQUENCE</scope>
    <source>
        <strain evidence="1">AVDCRST_MAG05</strain>
    </source>
</reference>
<organism evidence="1">
    <name type="scientific">uncultured Rubrobacteraceae bacterium</name>
    <dbReference type="NCBI Taxonomy" id="349277"/>
    <lineage>
        <taxon>Bacteria</taxon>
        <taxon>Bacillati</taxon>
        <taxon>Actinomycetota</taxon>
        <taxon>Rubrobacteria</taxon>
        <taxon>Rubrobacterales</taxon>
        <taxon>Rubrobacteraceae</taxon>
        <taxon>environmental samples</taxon>
    </lineage>
</organism>
<dbReference type="EMBL" id="CADCVM010000006">
    <property type="protein sequence ID" value="CAA9465760.1"/>
    <property type="molecule type" value="Genomic_DNA"/>
</dbReference>
<evidence type="ECO:0008006" key="2">
    <source>
        <dbReference type="Google" id="ProtNLM"/>
    </source>
</evidence>
<sequence>MGAKPELPIMPFASREAWEAWLEERHATSEGLWLKIAKKNSGIESVTFAEALDAALCYGWIDSQRSGLDGQFYLQRFTPRKPRSKWSQVNREKVARLIEGGRMRPAGLREVERAKADGRWDAAYEPQSAATVPEDLRLELERDEGARLFFETLDSTNRYAILHRIQDAKKPETRARRIAKYLEMLAEGKKLYP</sequence>
<proteinExistence type="predicted"/>
<gene>
    <name evidence="1" type="ORF">AVDCRST_MAG05-31</name>
</gene>
<protein>
    <recommendedName>
        <fullName evidence="2">Periplasmic membrane protein</fullName>
    </recommendedName>
</protein>
<evidence type="ECO:0000313" key="1">
    <source>
        <dbReference type="EMBL" id="CAA9465760.1"/>
    </source>
</evidence>
<accession>A0A6J4R6M9</accession>